<name>A0ACB9FT45_9ASTR</name>
<accession>A0ACB9FT45</accession>
<organism evidence="1 2">
    <name type="scientific">Smallanthus sonchifolius</name>
    <dbReference type="NCBI Taxonomy" id="185202"/>
    <lineage>
        <taxon>Eukaryota</taxon>
        <taxon>Viridiplantae</taxon>
        <taxon>Streptophyta</taxon>
        <taxon>Embryophyta</taxon>
        <taxon>Tracheophyta</taxon>
        <taxon>Spermatophyta</taxon>
        <taxon>Magnoliopsida</taxon>
        <taxon>eudicotyledons</taxon>
        <taxon>Gunneridae</taxon>
        <taxon>Pentapetalae</taxon>
        <taxon>asterids</taxon>
        <taxon>campanulids</taxon>
        <taxon>Asterales</taxon>
        <taxon>Asteraceae</taxon>
        <taxon>Asteroideae</taxon>
        <taxon>Heliantheae alliance</taxon>
        <taxon>Millerieae</taxon>
        <taxon>Smallanthus</taxon>
    </lineage>
</organism>
<proteinExistence type="predicted"/>
<dbReference type="EMBL" id="CM042033">
    <property type="protein sequence ID" value="KAI3774300.1"/>
    <property type="molecule type" value="Genomic_DNA"/>
</dbReference>
<gene>
    <name evidence="1" type="ORF">L1987_48850</name>
</gene>
<keyword evidence="2" id="KW-1185">Reference proteome</keyword>
<protein>
    <submittedName>
        <fullName evidence="1">Uncharacterized protein</fullName>
    </submittedName>
</protein>
<evidence type="ECO:0000313" key="1">
    <source>
        <dbReference type="EMBL" id="KAI3774300.1"/>
    </source>
</evidence>
<reference evidence="2" key="1">
    <citation type="journal article" date="2022" name="Mol. Ecol. Resour.">
        <title>The genomes of chicory, endive, great burdock and yacon provide insights into Asteraceae palaeo-polyploidization history and plant inulin production.</title>
        <authorList>
            <person name="Fan W."/>
            <person name="Wang S."/>
            <person name="Wang H."/>
            <person name="Wang A."/>
            <person name="Jiang F."/>
            <person name="Liu H."/>
            <person name="Zhao H."/>
            <person name="Xu D."/>
            <person name="Zhang Y."/>
        </authorList>
    </citation>
    <scope>NUCLEOTIDE SEQUENCE [LARGE SCALE GENOMIC DNA]</scope>
    <source>
        <strain evidence="2">cv. Yunnan</strain>
    </source>
</reference>
<sequence>MEEQQLVFLKMFVLLLIIPSSAATEGWVKISGSNASAIKASQTLDNVTTMCIGNVIARSECWSFIKGGFVLDSSLDNAIVYFLDSNGYINVTLASTSLQPFTHQQWQNDQEMSIDKERKRTVTIHVSDVDGNMIEGARIVVEQLNRDFLFGSAISKTILENLPYQTCGDLNSSVGAYVARMKEVEEGGVTMDGVGLEGHFTTPNSALIRGVLDQLGTLQLPIWLTEVDISNTLDQDTQGMYFEVVLREVYSHPSVNGIMLWTAMDPEGCYQMCLTDPNFQNPPAGDVVDKLLLKEWSTGVVNGQSDEDGTFSFDGFLGEYMVNVNFGNRTSNSTFFIYKGETNHFSIQL</sequence>
<dbReference type="Proteomes" id="UP001056120">
    <property type="component" value="Linkage Group LG16"/>
</dbReference>
<evidence type="ECO:0000313" key="2">
    <source>
        <dbReference type="Proteomes" id="UP001056120"/>
    </source>
</evidence>
<comment type="caution">
    <text evidence="1">The sequence shown here is derived from an EMBL/GenBank/DDBJ whole genome shotgun (WGS) entry which is preliminary data.</text>
</comment>
<reference evidence="1 2" key="2">
    <citation type="journal article" date="2022" name="Mol. Ecol. Resour.">
        <title>The genomes of chicory, endive, great burdock and yacon provide insights into Asteraceae paleo-polyploidization history and plant inulin production.</title>
        <authorList>
            <person name="Fan W."/>
            <person name="Wang S."/>
            <person name="Wang H."/>
            <person name="Wang A."/>
            <person name="Jiang F."/>
            <person name="Liu H."/>
            <person name="Zhao H."/>
            <person name="Xu D."/>
            <person name="Zhang Y."/>
        </authorList>
    </citation>
    <scope>NUCLEOTIDE SEQUENCE [LARGE SCALE GENOMIC DNA]</scope>
    <source>
        <strain evidence="2">cv. Yunnan</strain>
        <tissue evidence="1">Leaves</tissue>
    </source>
</reference>